<keyword evidence="2" id="KW-1185">Reference proteome</keyword>
<name>A0ABY8J2I0_9BACI</name>
<dbReference type="RefSeq" id="WP_283078221.1">
    <property type="nucleotide sequence ID" value="NZ_CP121671.1"/>
</dbReference>
<protein>
    <submittedName>
        <fullName evidence="1">DUF4065 domain-containing protein</fullName>
    </submittedName>
</protein>
<accession>A0ABY8J2I0</accession>
<dbReference type="EMBL" id="CP121671">
    <property type="protein sequence ID" value="WFT76267.1"/>
    <property type="molecule type" value="Genomic_DNA"/>
</dbReference>
<evidence type="ECO:0000313" key="1">
    <source>
        <dbReference type="EMBL" id="WFT76267.1"/>
    </source>
</evidence>
<gene>
    <name evidence="1" type="ORF">P9989_07855</name>
</gene>
<proteinExistence type="predicted"/>
<dbReference type="Proteomes" id="UP001221597">
    <property type="component" value="Chromosome"/>
</dbReference>
<organism evidence="1 2">
    <name type="scientific">Halobacillus naozhouensis</name>
    <dbReference type="NCBI Taxonomy" id="554880"/>
    <lineage>
        <taxon>Bacteria</taxon>
        <taxon>Bacillati</taxon>
        <taxon>Bacillota</taxon>
        <taxon>Bacilli</taxon>
        <taxon>Bacillales</taxon>
        <taxon>Bacillaceae</taxon>
        <taxon>Halobacillus</taxon>
    </lineage>
</organism>
<reference evidence="1 2" key="1">
    <citation type="submission" date="2023-04" db="EMBL/GenBank/DDBJ databases">
        <title>Genome sequence of Halobacillus naozhouensis KACC 21980.</title>
        <authorList>
            <person name="Kim S."/>
            <person name="Heo J."/>
            <person name="Kwon S.-W."/>
        </authorList>
    </citation>
    <scope>NUCLEOTIDE SEQUENCE [LARGE SCALE GENOMIC DNA]</scope>
    <source>
        <strain evidence="1 2">KCTC 13234</strain>
    </source>
</reference>
<sequence length="160" mass="18258">MKRGVLNKFLLLYLIESAGQGGIRGATRLQKMVFASEASTRESGDTNTFNYKFIRWHYGPYSKELKEDIEFLVSNNLIHANTSNRFTLTALGQRALNRVRGSLPNFADIDTVSNIVEEFRASSLRELLEGVYEEYDVTTYNMGEIIEPLKYFQISESPNV</sequence>
<evidence type="ECO:0000313" key="2">
    <source>
        <dbReference type="Proteomes" id="UP001221597"/>
    </source>
</evidence>